<dbReference type="EMBL" id="KY173348">
    <property type="protein sequence ID" value="ASX95229.1"/>
    <property type="molecule type" value="Genomic_DNA"/>
</dbReference>
<proteinExistence type="predicted"/>
<dbReference type="SMART" id="SM00923">
    <property type="entry name" value="MbtH"/>
    <property type="match status" value="1"/>
</dbReference>
<dbReference type="GO" id="GO:0005829">
    <property type="term" value="C:cytosol"/>
    <property type="evidence" value="ECO:0007669"/>
    <property type="project" value="TreeGrafter"/>
</dbReference>
<dbReference type="KEGG" id="sata:C5746_05260"/>
<dbReference type="RefSeq" id="WP_114243102.1">
    <property type="nucleotide sequence ID" value="NZ_BMRN01000032.1"/>
</dbReference>
<dbReference type="InterPro" id="IPR038020">
    <property type="entry name" value="MbtH-like_sf"/>
</dbReference>
<reference evidence="3 4" key="2">
    <citation type="journal article" date="2018" name="Front. Microbiol.">
        <title>Genome Sequencing of Streptomyces atratus SCSIOZH16 and Activation Production of Nocardamine via Metabolic Engineering.</title>
        <authorList>
            <person name="Li Y."/>
            <person name="Zhang C."/>
            <person name="Liu C."/>
            <person name="Ju J."/>
            <person name="Ma J."/>
        </authorList>
    </citation>
    <scope>NUCLEOTIDE SEQUENCE [LARGE SCALE GENOMIC DNA]</scope>
    <source>
        <strain evidence="3 4">SCSIO_ZH16</strain>
    </source>
</reference>
<accession>A0A286MYR3</accession>
<dbReference type="GeneID" id="95517930"/>
<reference evidence="2" key="1">
    <citation type="journal article" date="2017" name="Nat. Commun.">
        <title>Biosynthesis of ilamycins featuring unusual building blocks and engineered production of enhanced anti-tuberculosis agents.</title>
        <authorList>
            <person name="Ma J."/>
            <person name="Huang H."/>
            <person name="Xie Y."/>
            <person name="Liu Z."/>
            <person name="Zhao J."/>
            <person name="Zhang C."/>
            <person name="Jia Y."/>
            <person name="Zhang Y."/>
            <person name="Zhang H."/>
            <person name="Zhang T."/>
            <person name="Ju J."/>
        </authorList>
    </citation>
    <scope>NUCLEOTIDE SEQUENCE</scope>
    <source>
        <strain evidence="2">SCSIO ZH16</strain>
    </source>
</reference>
<dbReference type="Gene3D" id="3.90.820.10">
    <property type="entry name" value="Structural Genomics, Unknown Function 30-nov-00 1gh9 Mol_id"/>
    <property type="match status" value="1"/>
</dbReference>
<dbReference type="InterPro" id="IPR005153">
    <property type="entry name" value="MbtH-like_dom"/>
</dbReference>
<dbReference type="EMBL" id="CP027306">
    <property type="protein sequence ID" value="AXE76439.1"/>
    <property type="molecule type" value="Genomic_DNA"/>
</dbReference>
<gene>
    <name evidence="3" type="ORF">C5746_05260</name>
</gene>
<dbReference type="SUPFAM" id="SSF160582">
    <property type="entry name" value="MbtH-like"/>
    <property type="match status" value="1"/>
</dbReference>
<dbReference type="InterPro" id="IPR037407">
    <property type="entry name" value="MLP_fam"/>
</dbReference>
<dbReference type="Proteomes" id="UP000252698">
    <property type="component" value="Chromosome"/>
</dbReference>
<protein>
    <submittedName>
        <fullName evidence="2">IlaG</fullName>
    </submittedName>
    <submittedName>
        <fullName evidence="3">MbtH family protein</fullName>
    </submittedName>
</protein>
<evidence type="ECO:0000313" key="2">
    <source>
        <dbReference type="EMBL" id="ASX95229.1"/>
    </source>
</evidence>
<evidence type="ECO:0000259" key="1">
    <source>
        <dbReference type="SMART" id="SM00923"/>
    </source>
</evidence>
<organism evidence="2">
    <name type="scientific">Streptomyces atratus</name>
    <dbReference type="NCBI Taxonomy" id="1893"/>
    <lineage>
        <taxon>Bacteria</taxon>
        <taxon>Bacillati</taxon>
        <taxon>Actinomycetota</taxon>
        <taxon>Actinomycetes</taxon>
        <taxon>Kitasatosporales</taxon>
        <taxon>Streptomycetaceae</taxon>
        <taxon>Streptomyces</taxon>
    </lineage>
</organism>
<dbReference type="AlphaFoldDB" id="A0A286MYR3"/>
<dbReference type="GO" id="GO:0019290">
    <property type="term" value="P:siderophore biosynthetic process"/>
    <property type="evidence" value="ECO:0007669"/>
    <property type="project" value="TreeGrafter"/>
</dbReference>
<evidence type="ECO:0000313" key="3">
    <source>
        <dbReference type="EMBL" id="AXE76439.1"/>
    </source>
</evidence>
<feature type="domain" description="MbtH-like" evidence="1">
    <location>
        <begin position="3"/>
        <end position="53"/>
    </location>
</feature>
<name>A0A286MYR3_STRAR</name>
<dbReference type="PANTHER" id="PTHR38444:SF1">
    <property type="entry name" value="ENTEROBACTIN BIOSYNTHESIS PROTEIN YBDZ"/>
    <property type="match status" value="1"/>
</dbReference>
<dbReference type="Pfam" id="PF03621">
    <property type="entry name" value="MbtH"/>
    <property type="match status" value="1"/>
</dbReference>
<sequence>MSNPFEDESASYVVLVNDELQYSLWPVVIDIPEGWRPVFGEAERGACLEYIDQHWTDTRPKSLVDAMSTAAGDTGRRTG</sequence>
<dbReference type="PANTHER" id="PTHR38444">
    <property type="entry name" value="ENTEROBACTIN BIOSYNTHESIS PROTEIN YBDZ"/>
    <property type="match status" value="1"/>
</dbReference>
<evidence type="ECO:0000313" key="4">
    <source>
        <dbReference type="Proteomes" id="UP000252698"/>
    </source>
</evidence>